<sequence>MGFANQVVAGTTLVRQAIKSPNYIPNVSGWTVNRDGSAEFNNLFVRGGFQIGAAPSPPNARIVGQVVAGQPTVEFYDGTNPTPAKITAYAAGPVGGIEIYSGDSSAEEVEANWSGEALRFRYTNNGPDQQFVVMSIGYLGAPIYSVASANNASGTNNMEYGLDETIFLPDNTKGLWYSTGEILVGSHKLDANMPGRLVDGKVHTGSVTPANSTSTTDVNIPNANMQNVYLEDGYAYQATVRMPVAGTVAGDRASIRLWDGTPGFSQLSRDFNIRIPAALGLYETVTCTFLWKQIGTTTISNLNISVARLSGTGTVSAQADQNYSSIVEKLGRASVVSGL</sequence>
<name>A0A919UP87_9ACTN</name>
<evidence type="ECO:0000313" key="2">
    <source>
        <dbReference type="Proteomes" id="UP000640052"/>
    </source>
</evidence>
<keyword evidence="2" id="KW-1185">Reference proteome</keyword>
<organism evidence="1 2">
    <name type="scientific">Acrocarpospora phusangensis</name>
    <dbReference type="NCBI Taxonomy" id="1070424"/>
    <lineage>
        <taxon>Bacteria</taxon>
        <taxon>Bacillati</taxon>
        <taxon>Actinomycetota</taxon>
        <taxon>Actinomycetes</taxon>
        <taxon>Streptosporangiales</taxon>
        <taxon>Streptosporangiaceae</taxon>
        <taxon>Acrocarpospora</taxon>
    </lineage>
</organism>
<reference evidence="1" key="1">
    <citation type="submission" date="2021-01" db="EMBL/GenBank/DDBJ databases">
        <title>Whole genome shotgun sequence of Acrocarpospora phusangensis NBRC 108782.</title>
        <authorList>
            <person name="Komaki H."/>
            <person name="Tamura T."/>
        </authorList>
    </citation>
    <scope>NUCLEOTIDE SEQUENCE</scope>
    <source>
        <strain evidence="1">NBRC 108782</strain>
    </source>
</reference>
<gene>
    <name evidence="1" type="ORF">Aph01nite_76810</name>
</gene>
<accession>A0A919UP87</accession>
<dbReference type="EMBL" id="BOOA01000122">
    <property type="protein sequence ID" value="GIH29371.1"/>
    <property type="molecule type" value="Genomic_DNA"/>
</dbReference>
<proteinExistence type="predicted"/>
<evidence type="ECO:0000313" key="1">
    <source>
        <dbReference type="EMBL" id="GIH29371.1"/>
    </source>
</evidence>
<protein>
    <submittedName>
        <fullName evidence="1">Uncharacterized protein</fullName>
    </submittedName>
</protein>
<comment type="caution">
    <text evidence="1">The sequence shown here is derived from an EMBL/GenBank/DDBJ whole genome shotgun (WGS) entry which is preliminary data.</text>
</comment>
<dbReference type="AlphaFoldDB" id="A0A919UP87"/>
<dbReference type="Proteomes" id="UP000640052">
    <property type="component" value="Unassembled WGS sequence"/>
</dbReference>
<dbReference type="RefSeq" id="WP_204045982.1">
    <property type="nucleotide sequence ID" value="NZ_BOOA01000122.1"/>
</dbReference>